<evidence type="ECO:0008006" key="4">
    <source>
        <dbReference type="Google" id="ProtNLM"/>
    </source>
</evidence>
<evidence type="ECO:0000256" key="1">
    <source>
        <dbReference type="SAM" id="MobiDB-lite"/>
    </source>
</evidence>
<name>A0A1G6S7Q7_9ACTN</name>
<sequence>MAAPRRAPSLPSVMTALGRQVVDAQRELDAQIQSPPEGDCPVVGRPGWTWSRLRMVLRLPLVMGARPRRAPVLRVSTSPDARRSSQITLSLMGRPLSDPPPGDGGPGGPPDEVSGDVVGPTSGVPHSTEVAVHELGESLAFSMALAQHELNRHATVGGAFVLDDLDATLAVGFRVDPLGQLMATVTDGEPVGGAGRPVSQLRLRLTAREGVTPPAPSVPAPPVSALPGLTREQITRLESFRIFSVQDLARVLRTPSGRAALRGRLTGVDPDELLERVTLLGQPGLPAAVASALLALKVSSVTDFLKADADRLARRLAPLLDDLTDGAVTEEDVRAWQAAVRASRRVSRPSKRTPDSA</sequence>
<evidence type="ECO:0000313" key="3">
    <source>
        <dbReference type="Proteomes" id="UP000199416"/>
    </source>
</evidence>
<gene>
    <name evidence="2" type="ORF">SAMN05660690_3478</name>
</gene>
<protein>
    <recommendedName>
        <fullName evidence="4">DUF4332 domain-containing protein</fullName>
    </recommendedName>
</protein>
<evidence type="ECO:0000313" key="2">
    <source>
        <dbReference type="EMBL" id="SDD12701.1"/>
    </source>
</evidence>
<accession>A0A1G6S7Q7</accession>
<dbReference type="EMBL" id="FMZF01000005">
    <property type="protein sequence ID" value="SDD12701.1"/>
    <property type="molecule type" value="Genomic_DNA"/>
</dbReference>
<dbReference type="AlphaFoldDB" id="A0A1G6S7Q7"/>
<keyword evidence="3" id="KW-1185">Reference proteome</keyword>
<feature type="compositionally biased region" description="Low complexity" evidence="1">
    <location>
        <begin position="110"/>
        <end position="120"/>
    </location>
</feature>
<proteinExistence type="predicted"/>
<dbReference type="Proteomes" id="UP000199416">
    <property type="component" value="Unassembled WGS sequence"/>
</dbReference>
<reference evidence="3" key="1">
    <citation type="submission" date="2016-10" db="EMBL/GenBank/DDBJ databases">
        <authorList>
            <person name="Varghese N."/>
            <person name="Submissions S."/>
        </authorList>
    </citation>
    <scope>NUCLEOTIDE SEQUENCE [LARGE SCALE GENOMIC DNA]</scope>
    <source>
        <strain evidence="3">DSM 45421</strain>
    </source>
</reference>
<dbReference type="STRING" id="1190417.SAMN05660690_3478"/>
<organism evidence="2 3">
    <name type="scientific">Geodermatophilus telluris</name>
    <dbReference type="NCBI Taxonomy" id="1190417"/>
    <lineage>
        <taxon>Bacteria</taxon>
        <taxon>Bacillati</taxon>
        <taxon>Actinomycetota</taxon>
        <taxon>Actinomycetes</taxon>
        <taxon>Geodermatophilales</taxon>
        <taxon>Geodermatophilaceae</taxon>
        <taxon>Geodermatophilus</taxon>
    </lineage>
</organism>
<feature type="region of interest" description="Disordered" evidence="1">
    <location>
        <begin position="74"/>
        <end position="126"/>
    </location>
</feature>
<feature type="compositionally biased region" description="Polar residues" evidence="1">
    <location>
        <begin position="75"/>
        <end position="89"/>
    </location>
</feature>
<feature type="compositionally biased region" description="Pro residues" evidence="1">
    <location>
        <begin position="97"/>
        <end position="109"/>
    </location>
</feature>